<dbReference type="eggNOG" id="KOG0034">
    <property type="taxonomic scope" value="Eukaryota"/>
</dbReference>
<dbReference type="OMA" id="HAHQKFK"/>
<dbReference type="AlphaFoldDB" id="E1Z5I1"/>
<evidence type="ECO:0000313" key="4">
    <source>
        <dbReference type="Proteomes" id="UP000008141"/>
    </source>
</evidence>
<sequence length="176" mass="19405">MGQSMSFGLTQYDVDELIAYCKGAFTQPEIEALYKRFRSLDRGRKGFITAEEVLSIPELSINPLAKRLAYMYDSINFKEFLGLLAPFSPAASRDDKLRCMFAVYDVDGDGAVSGDDMEIVLRQLAGSSLSDDELHSIVARVLRAAADPQRGLTFAEYRAALEGVGAELHVDVPIED</sequence>
<dbReference type="OrthoDB" id="191686at2759"/>
<reference evidence="3 4" key="1">
    <citation type="journal article" date="2010" name="Plant Cell">
        <title>The Chlorella variabilis NC64A genome reveals adaptation to photosymbiosis, coevolution with viruses, and cryptic sex.</title>
        <authorList>
            <person name="Blanc G."/>
            <person name="Duncan G."/>
            <person name="Agarkova I."/>
            <person name="Borodovsky M."/>
            <person name="Gurnon J."/>
            <person name="Kuo A."/>
            <person name="Lindquist E."/>
            <person name="Lucas S."/>
            <person name="Pangilinan J."/>
            <person name="Polle J."/>
            <person name="Salamov A."/>
            <person name="Terry A."/>
            <person name="Yamada T."/>
            <person name="Dunigan D.D."/>
            <person name="Grigoriev I.V."/>
            <person name="Claverie J.M."/>
            <person name="Van Etten J.L."/>
        </authorList>
    </citation>
    <scope>NUCLEOTIDE SEQUENCE [LARGE SCALE GENOMIC DNA]</scope>
    <source>
        <strain evidence="3 4">NC64A</strain>
    </source>
</reference>
<feature type="domain" description="EF-hand" evidence="2">
    <location>
        <begin position="28"/>
        <end position="63"/>
    </location>
</feature>
<feature type="domain" description="EF-hand" evidence="2">
    <location>
        <begin position="92"/>
        <end position="127"/>
    </location>
</feature>
<dbReference type="KEGG" id="cvr:CHLNCDRAFT_140496"/>
<evidence type="ECO:0000259" key="2">
    <source>
        <dbReference type="PROSITE" id="PS50222"/>
    </source>
</evidence>
<proteinExistence type="predicted"/>
<dbReference type="Proteomes" id="UP000008141">
    <property type="component" value="Unassembled WGS sequence"/>
</dbReference>
<dbReference type="GO" id="GO:0005509">
    <property type="term" value="F:calcium ion binding"/>
    <property type="evidence" value="ECO:0007669"/>
    <property type="project" value="InterPro"/>
</dbReference>
<dbReference type="STRING" id="554065.E1Z5I1"/>
<dbReference type="PANTHER" id="PTHR46971">
    <property type="entry name" value="CALCINEURIN B SUBUNIT (PROTEIN PHOSPHATASE 2B REGULATORY SUBUNIT)-LIKE PROTEIN"/>
    <property type="match status" value="1"/>
</dbReference>
<keyword evidence="1" id="KW-0106">Calcium</keyword>
<evidence type="ECO:0000313" key="3">
    <source>
        <dbReference type="EMBL" id="EFN58476.1"/>
    </source>
</evidence>
<dbReference type="RefSeq" id="XP_005850578.1">
    <property type="nucleotide sequence ID" value="XM_005850516.1"/>
</dbReference>
<evidence type="ECO:0000256" key="1">
    <source>
        <dbReference type="ARBA" id="ARBA00022837"/>
    </source>
</evidence>
<dbReference type="Pfam" id="PF13499">
    <property type="entry name" value="EF-hand_7"/>
    <property type="match status" value="1"/>
</dbReference>
<name>E1Z5I1_CHLVA</name>
<dbReference type="Gene3D" id="1.10.238.10">
    <property type="entry name" value="EF-hand"/>
    <property type="match status" value="1"/>
</dbReference>
<protein>
    <recommendedName>
        <fullName evidence="2">EF-hand domain-containing protein</fullName>
    </recommendedName>
</protein>
<gene>
    <name evidence="3" type="ORF">CHLNCDRAFT_140496</name>
</gene>
<dbReference type="PROSITE" id="PS00018">
    <property type="entry name" value="EF_HAND_1"/>
    <property type="match status" value="1"/>
</dbReference>
<dbReference type="EMBL" id="GL433837">
    <property type="protein sequence ID" value="EFN58476.1"/>
    <property type="molecule type" value="Genomic_DNA"/>
</dbReference>
<dbReference type="GeneID" id="17357823"/>
<dbReference type="FunCoup" id="E1Z5I1">
    <property type="interactions" value="1303"/>
</dbReference>
<dbReference type="InterPro" id="IPR011992">
    <property type="entry name" value="EF-hand-dom_pair"/>
</dbReference>
<organism evidence="4">
    <name type="scientific">Chlorella variabilis</name>
    <name type="common">Green alga</name>
    <dbReference type="NCBI Taxonomy" id="554065"/>
    <lineage>
        <taxon>Eukaryota</taxon>
        <taxon>Viridiplantae</taxon>
        <taxon>Chlorophyta</taxon>
        <taxon>core chlorophytes</taxon>
        <taxon>Trebouxiophyceae</taxon>
        <taxon>Chlorellales</taxon>
        <taxon>Chlorellaceae</taxon>
        <taxon>Chlorella clade</taxon>
        <taxon>Chlorella</taxon>
    </lineage>
</organism>
<dbReference type="InterPro" id="IPR002048">
    <property type="entry name" value="EF_hand_dom"/>
</dbReference>
<dbReference type="InParanoid" id="E1Z5I1"/>
<dbReference type="InterPro" id="IPR018247">
    <property type="entry name" value="EF_Hand_1_Ca_BS"/>
</dbReference>
<accession>E1Z5I1</accession>
<keyword evidence="4" id="KW-1185">Reference proteome</keyword>
<dbReference type="SUPFAM" id="SSF47473">
    <property type="entry name" value="EF-hand"/>
    <property type="match status" value="1"/>
</dbReference>
<dbReference type="PROSITE" id="PS50222">
    <property type="entry name" value="EF_HAND_2"/>
    <property type="match status" value="2"/>
</dbReference>
<dbReference type="PANTHER" id="PTHR46971:SF1">
    <property type="entry name" value="CALCINEURIN B SUBUNIT (PROTEIN PHOSPHATASE 2B REGULATORY SUBUNIT)-LIKE PROTEIN"/>
    <property type="match status" value="1"/>
</dbReference>